<dbReference type="EMBL" id="CAAKMV010000120">
    <property type="protein sequence ID" value="VIO55540.1"/>
    <property type="molecule type" value="Genomic_DNA"/>
</dbReference>
<evidence type="ECO:0000313" key="1">
    <source>
        <dbReference type="EMBL" id="VIO55540.1"/>
    </source>
</evidence>
<protein>
    <submittedName>
        <fullName evidence="1">Uncharacterized protein</fullName>
    </submittedName>
</protein>
<accession>A0A4E9DBW7</accession>
<name>A0A4E9DBW7_GIBZA</name>
<organism evidence="1">
    <name type="scientific">Gibberella zeae</name>
    <name type="common">Wheat head blight fungus</name>
    <name type="synonym">Fusarium graminearum</name>
    <dbReference type="NCBI Taxonomy" id="5518"/>
    <lineage>
        <taxon>Eukaryota</taxon>
        <taxon>Fungi</taxon>
        <taxon>Dikarya</taxon>
        <taxon>Ascomycota</taxon>
        <taxon>Pezizomycotina</taxon>
        <taxon>Sordariomycetes</taxon>
        <taxon>Hypocreomycetidae</taxon>
        <taxon>Hypocreales</taxon>
        <taxon>Nectriaceae</taxon>
        <taxon>Fusarium</taxon>
    </lineage>
</organism>
<sequence>MEMDFGVLEFCLRVMWYLPYLLSSTRSFAHADDFQSIAAGEEIRAKIVEGTAETVILMFECKVKTLSAAARLRKVIVETLSQCIRFLAFALR</sequence>
<proteinExistence type="predicted"/>
<gene>
    <name evidence="1" type="ORF">FUG_LOCUS170431</name>
</gene>
<dbReference type="AlphaFoldDB" id="A0A4E9DBW7"/>
<reference evidence="1" key="1">
    <citation type="submission" date="2019-04" db="EMBL/GenBank/DDBJ databases">
        <authorList>
            <person name="Melise S."/>
            <person name="Noan J."/>
            <person name="Okalmin O."/>
        </authorList>
    </citation>
    <scope>NUCLEOTIDE SEQUENCE</scope>
    <source>
        <strain evidence="1">FN9</strain>
    </source>
</reference>